<accession>A0ABD7D484</accession>
<gene>
    <name evidence="2" type="ORF">I6J42_25445</name>
</gene>
<reference evidence="2 3" key="1">
    <citation type="submission" date="2021-02" db="EMBL/GenBank/DDBJ databases">
        <title>FDA dAtabase for Regulatory Grade micrObial Sequences (FDA-ARGOS): Supporting development and validation of Infectious Disease Dx tests.</title>
        <authorList>
            <person name="Sproer C."/>
            <person name="Gronow S."/>
            <person name="Severitt S."/>
            <person name="Schroder I."/>
            <person name="Tallon L."/>
            <person name="Sadzewicz L."/>
            <person name="Zhao X."/>
            <person name="Boylan J."/>
            <person name="Ott S."/>
            <person name="Bowen H."/>
            <person name="Vavikolanu K."/>
            <person name="Mehta A."/>
            <person name="Aluvathingal J."/>
            <person name="Nadendla S."/>
            <person name="Lowell S."/>
            <person name="Myers T."/>
            <person name="Yan Y."/>
            <person name="Sichtig H."/>
        </authorList>
    </citation>
    <scope>NUCLEOTIDE SEQUENCE [LARGE SCALE GENOMIC DNA]</scope>
    <source>
        <strain evidence="2 3">FDAARGOS_1212</strain>
    </source>
</reference>
<organism evidence="2 3">
    <name type="scientific">Streptomyces californicus</name>
    <dbReference type="NCBI Taxonomy" id="67351"/>
    <lineage>
        <taxon>Bacteria</taxon>
        <taxon>Bacillati</taxon>
        <taxon>Actinomycetota</taxon>
        <taxon>Actinomycetes</taxon>
        <taxon>Kitasatosporales</taxon>
        <taxon>Streptomycetaceae</taxon>
        <taxon>Streptomyces</taxon>
    </lineage>
</organism>
<evidence type="ECO:0008006" key="4">
    <source>
        <dbReference type="Google" id="ProtNLM"/>
    </source>
</evidence>
<dbReference type="Proteomes" id="UP000623926">
    <property type="component" value="Chromosome"/>
</dbReference>
<protein>
    <recommendedName>
        <fullName evidence="4">Transposase</fullName>
    </recommendedName>
</protein>
<feature type="region of interest" description="Disordered" evidence="1">
    <location>
        <begin position="1"/>
        <end position="26"/>
    </location>
</feature>
<proteinExistence type="predicted"/>
<dbReference type="AlphaFoldDB" id="A0ABD7D484"/>
<name>A0ABD7D484_9ACTN</name>
<evidence type="ECO:0000313" key="3">
    <source>
        <dbReference type="Proteomes" id="UP000623926"/>
    </source>
</evidence>
<dbReference type="RefSeq" id="WP_030122323.1">
    <property type="nucleotide sequence ID" value="NZ_CP070245.1"/>
</dbReference>
<feature type="compositionally biased region" description="Basic and acidic residues" evidence="1">
    <location>
        <begin position="1"/>
        <end position="10"/>
    </location>
</feature>
<evidence type="ECO:0000313" key="2">
    <source>
        <dbReference type="EMBL" id="QRV37008.1"/>
    </source>
</evidence>
<dbReference type="EMBL" id="CP070245">
    <property type="protein sequence ID" value="QRV37008.1"/>
    <property type="molecule type" value="Genomic_DNA"/>
</dbReference>
<evidence type="ECO:0000256" key="1">
    <source>
        <dbReference type="SAM" id="MobiDB-lite"/>
    </source>
</evidence>
<sequence length="63" mass="7259">MFGKSKKSEGARVIPQRKTPSRFSPRVRGLAEALCDEHKMTEPFNTWTDAQVIKREHNAKHHS</sequence>